<evidence type="ECO:0000313" key="3">
    <source>
        <dbReference type="Proteomes" id="UP000316759"/>
    </source>
</evidence>
<evidence type="ECO:0000256" key="1">
    <source>
        <dbReference type="SAM" id="MobiDB-lite"/>
    </source>
</evidence>
<dbReference type="EMBL" id="SUNJ01011294">
    <property type="protein sequence ID" value="TPP58998.1"/>
    <property type="molecule type" value="Genomic_DNA"/>
</dbReference>
<dbReference type="AlphaFoldDB" id="A0A504YLK2"/>
<comment type="caution">
    <text evidence="2">The sequence shown here is derived from an EMBL/GenBank/DDBJ whole genome shotgun (WGS) entry which is preliminary data.</text>
</comment>
<feature type="compositionally biased region" description="Basic and acidic residues" evidence="1">
    <location>
        <begin position="21"/>
        <end position="36"/>
    </location>
</feature>
<evidence type="ECO:0000313" key="2">
    <source>
        <dbReference type="EMBL" id="TPP58998.1"/>
    </source>
</evidence>
<protein>
    <submittedName>
        <fullName evidence="2">Uncharacterized protein</fullName>
    </submittedName>
</protein>
<proteinExistence type="predicted"/>
<sequence>MLITDSHRLKKETLVCQEQLATDRTDPIKERADHRRTTASTQMPKPNALHQVKKKFRKIGSQKKHNAHKPMTQKQPKCTSCVRIDLCVTWG</sequence>
<keyword evidence="3" id="KW-1185">Reference proteome</keyword>
<dbReference type="Proteomes" id="UP000316759">
    <property type="component" value="Unassembled WGS sequence"/>
</dbReference>
<name>A0A504YLK2_FASGI</name>
<accession>A0A504YLK2</accession>
<gene>
    <name evidence="2" type="ORF">FGIG_04187</name>
</gene>
<organism evidence="2 3">
    <name type="scientific">Fasciola gigantica</name>
    <name type="common">Giant liver fluke</name>
    <dbReference type="NCBI Taxonomy" id="46835"/>
    <lineage>
        <taxon>Eukaryota</taxon>
        <taxon>Metazoa</taxon>
        <taxon>Spiralia</taxon>
        <taxon>Lophotrochozoa</taxon>
        <taxon>Platyhelminthes</taxon>
        <taxon>Trematoda</taxon>
        <taxon>Digenea</taxon>
        <taxon>Plagiorchiida</taxon>
        <taxon>Echinostomata</taxon>
        <taxon>Echinostomatoidea</taxon>
        <taxon>Fasciolidae</taxon>
        <taxon>Fasciola</taxon>
    </lineage>
</organism>
<reference evidence="2 3" key="1">
    <citation type="submission" date="2019-04" db="EMBL/GenBank/DDBJ databases">
        <title>Annotation for the trematode Fasciola gigantica.</title>
        <authorList>
            <person name="Choi Y.-J."/>
        </authorList>
    </citation>
    <scope>NUCLEOTIDE SEQUENCE [LARGE SCALE GENOMIC DNA]</scope>
    <source>
        <strain evidence="2">Uganda_cow_1</strain>
    </source>
</reference>
<feature type="region of interest" description="Disordered" evidence="1">
    <location>
        <begin position="21"/>
        <end position="48"/>
    </location>
</feature>